<evidence type="ECO:0000256" key="4">
    <source>
        <dbReference type="ARBA" id="ARBA00022630"/>
    </source>
</evidence>
<dbReference type="PANTHER" id="PTHR42809">
    <property type="entry name" value="FLAVODOXIN 2"/>
    <property type="match status" value="1"/>
</dbReference>
<dbReference type="InterPro" id="IPR050619">
    <property type="entry name" value="Flavodoxin"/>
</dbReference>
<evidence type="ECO:0000256" key="6">
    <source>
        <dbReference type="ARBA" id="ARBA00022982"/>
    </source>
</evidence>
<dbReference type="InterPro" id="IPR008254">
    <property type="entry name" value="Flavodoxin/NO_synth"/>
</dbReference>
<dbReference type="InterPro" id="IPR029039">
    <property type="entry name" value="Flavoprotein-like_sf"/>
</dbReference>
<keyword evidence="4 7" id="KW-0285">Flavoprotein</keyword>
<dbReference type="EMBL" id="PDKM01000001">
    <property type="protein sequence ID" value="RXK11096.1"/>
    <property type="molecule type" value="Genomic_DNA"/>
</dbReference>
<dbReference type="InterPro" id="IPR010086">
    <property type="entry name" value="Flavodoxin_lc"/>
</dbReference>
<protein>
    <recommendedName>
        <fullName evidence="7">Flavodoxin</fullName>
    </recommendedName>
</protein>
<keyword evidence="3 7" id="KW-0813">Transport</keyword>
<dbReference type="PROSITE" id="PS50902">
    <property type="entry name" value="FLAVODOXIN_LIKE"/>
    <property type="match status" value="1"/>
</dbReference>
<accession>A0AAX2AEB4</accession>
<evidence type="ECO:0000313" key="11">
    <source>
        <dbReference type="Proteomes" id="UP000253850"/>
    </source>
</evidence>
<comment type="cofactor">
    <cofactor evidence="1 7">
        <name>FMN</name>
        <dbReference type="ChEBI" id="CHEBI:58210"/>
    </cofactor>
</comment>
<evidence type="ECO:0000256" key="7">
    <source>
        <dbReference type="PIRNR" id="PIRNR038996"/>
    </source>
</evidence>
<sequence>MEAIGLFYGSDTGTTEDIVEKIKNTFSKEIEVHNIANSSKEDLEKYEKLILASPTWGSGDLQADWEDFENNLSKIDFSNKTIALVGLGDQESYSDTFCNSLSHLYEYVKKGKVVGKTSAEGYYFEDSDSVIDGEFVGLAIDDVNQDELTNERIEAWVKQIEGSF</sequence>
<dbReference type="AlphaFoldDB" id="A0AAX2AEB4"/>
<feature type="domain" description="Flavodoxin-like" evidence="8">
    <location>
        <begin position="4"/>
        <end position="161"/>
    </location>
</feature>
<keyword evidence="5 7" id="KW-0288">FMN</keyword>
<dbReference type="KEGG" id="hbv:ABIV_0972"/>
<evidence type="ECO:0000256" key="3">
    <source>
        <dbReference type="ARBA" id="ARBA00022448"/>
    </source>
</evidence>
<gene>
    <name evidence="9" type="primary">fldA2</name>
    <name evidence="9" type="ORF">ABIV_0972</name>
    <name evidence="10" type="ORF">CRV05_01635</name>
</gene>
<comment type="function">
    <text evidence="7">Low-potential electron donor to a number of redox enzymes.</text>
</comment>
<name>A0AAX2AEB4_9BACT</name>
<keyword evidence="12" id="KW-1185">Reference proteome</keyword>
<dbReference type="SUPFAM" id="SSF52218">
    <property type="entry name" value="Flavoproteins"/>
    <property type="match status" value="1"/>
</dbReference>
<dbReference type="NCBIfam" id="NF006739">
    <property type="entry name" value="PRK09267.1-5"/>
    <property type="match status" value="1"/>
</dbReference>
<dbReference type="EMBL" id="CP031217">
    <property type="protein sequence ID" value="AXH11978.1"/>
    <property type="molecule type" value="Genomic_DNA"/>
</dbReference>
<dbReference type="NCBIfam" id="TIGR01752">
    <property type="entry name" value="flav_long"/>
    <property type="match status" value="1"/>
</dbReference>
<dbReference type="InterPro" id="IPR001094">
    <property type="entry name" value="Flavdoxin-like"/>
</dbReference>
<evidence type="ECO:0000256" key="2">
    <source>
        <dbReference type="ARBA" id="ARBA00005267"/>
    </source>
</evidence>
<evidence type="ECO:0000313" key="12">
    <source>
        <dbReference type="Proteomes" id="UP000289193"/>
    </source>
</evidence>
<dbReference type="GO" id="GO:0010181">
    <property type="term" value="F:FMN binding"/>
    <property type="evidence" value="ECO:0007669"/>
    <property type="project" value="UniProtKB-UniRule"/>
</dbReference>
<keyword evidence="6 7" id="KW-0249">Electron transport</keyword>
<evidence type="ECO:0000313" key="9">
    <source>
        <dbReference type="EMBL" id="AXH11978.1"/>
    </source>
</evidence>
<evidence type="ECO:0000259" key="8">
    <source>
        <dbReference type="PROSITE" id="PS50902"/>
    </source>
</evidence>
<dbReference type="NCBIfam" id="NF006738">
    <property type="entry name" value="PRK09267.1-4"/>
    <property type="match status" value="1"/>
</dbReference>
<dbReference type="Proteomes" id="UP000289193">
    <property type="component" value="Unassembled WGS sequence"/>
</dbReference>
<organism evidence="10 12">
    <name type="scientific">Halarcobacter bivalviorum</name>
    <dbReference type="NCBI Taxonomy" id="663364"/>
    <lineage>
        <taxon>Bacteria</taxon>
        <taxon>Pseudomonadati</taxon>
        <taxon>Campylobacterota</taxon>
        <taxon>Epsilonproteobacteria</taxon>
        <taxon>Campylobacterales</taxon>
        <taxon>Arcobacteraceae</taxon>
        <taxon>Halarcobacter</taxon>
    </lineage>
</organism>
<reference evidence="10 12" key="1">
    <citation type="submission" date="2017-10" db="EMBL/GenBank/DDBJ databases">
        <title>Genomics of the genus Arcobacter.</title>
        <authorList>
            <person name="Perez-Cataluna A."/>
            <person name="Figueras M.J."/>
        </authorList>
    </citation>
    <scope>NUCLEOTIDE SEQUENCE [LARGE SCALE GENOMIC DNA]</scope>
    <source>
        <strain evidence="10 12">CECT 7835</strain>
    </source>
</reference>
<comment type="similarity">
    <text evidence="2 7">Belongs to the flavodoxin family.</text>
</comment>
<dbReference type="Gene3D" id="3.40.50.360">
    <property type="match status" value="1"/>
</dbReference>
<dbReference type="PRINTS" id="PR00369">
    <property type="entry name" value="FLAVODOXIN"/>
</dbReference>
<dbReference type="PIRSF" id="PIRSF038996">
    <property type="entry name" value="FldA"/>
    <property type="match status" value="1"/>
</dbReference>
<reference evidence="9 11" key="2">
    <citation type="submission" date="2018-07" db="EMBL/GenBank/DDBJ databases">
        <title>Complete genome of the Arcobacter bivalviorum type strain LMG 26154.</title>
        <authorList>
            <person name="Miller W.G."/>
            <person name="Yee E."/>
            <person name="Bono J.L."/>
        </authorList>
    </citation>
    <scope>NUCLEOTIDE SEQUENCE [LARGE SCALE GENOMIC DNA]</scope>
    <source>
        <strain evidence="9 11">LMG 26154</strain>
    </source>
</reference>
<evidence type="ECO:0000313" key="10">
    <source>
        <dbReference type="EMBL" id="RXK11096.1"/>
    </source>
</evidence>
<dbReference type="Proteomes" id="UP000253850">
    <property type="component" value="Chromosome"/>
</dbReference>
<proteinExistence type="inferred from homology"/>
<evidence type="ECO:0000256" key="5">
    <source>
        <dbReference type="ARBA" id="ARBA00022643"/>
    </source>
</evidence>
<dbReference type="RefSeq" id="WP_114838832.1">
    <property type="nucleotide sequence ID" value="NZ_CP031217.1"/>
</dbReference>
<dbReference type="PANTHER" id="PTHR42809:SF1">
    <property type="entry name" value="FLAVODOXIN 1"/>
    <property type="match status" value="1"/>
</dbReference>
<dbReference type="GO" id="GO:0009055">
    <property type="term" value="F:electron transfer activity"/>
    <property type="evidence" value="ECO:0007669"/>
    <property type="project" value="UniProtKB-UniRule"/>
</dbReference>
<evidence type="ECO:0000256" key="1">
    <source>
        <dbReference type="ARBA" id="ARBA00001917"/>
    </source>
</evidence>
<dbReference type="Pfam" id="PF00258">
    <property type="entry name" value="Flavodoxin_1"/>
    <property type="match status" value="1"/>
</dbReference>